<keyword evidence="5" id="KW-1185">Reference proteome</keyword>
<sequence length="1057" mass="116888">MPLVRAEVRNEYALGAPELYREVMNKEDPKEVLQGVAVAGLVGVLRQLGDLAEFAAEIFHSLQEEVTRTSSRSHKLMARVKRIETSLSPLEKALLAQRSHLHFAYTLGSNCHPYIPCEQNHFIYSDMPQFIMDSYEDSRGPPCLHLLDKFDPAGPGSCLKRYSDPTFFRRASEASGDAICYKTSKDKKGRKIKKRSWTRSQGVSRDASFAYSSGRIRFTQTTIDGHSSSSQTASTYDATQRSDLNEQTTSTLKNASDHAEGYFHPTNSVKPEEQESTKSISSPVKKQESDFLDYNFLDEKITDAYDDIWNCPFRETAGFSSSSGTWNEKNKNNNIYDDRSMERKTQNRENDGMTPSNIHIRHGESFSPVLNHEYLGSKADDIEISMNSEPRNHVVRTSESADAPADDIESETDQFMDALNTIESECETDTDCTKMKLVEHYPELEDKALKEEVGEVVRHNLECQSSSSRTDILAESSLINGICDNSLISPSPKSHPPTKLEADEFNSVSLVDMDVQSSEMGRGSLHPVSPQSVDSHENESSNAGNILESVLCTDMDVQSSQMGRGSLHPGSLQSVDAHENESSNAGNILESVSYTVSSNIMDDLPEMEISNNSQEHVSETSNVMPVTFWTNGGLLGLQPSKPPDFSMLSSRQGLVVEKEGNIGSSTQHVIDSDKAASQTEIFKRIENNPSMDSSTSHDNQGSGPSVTKTLWKIPPADLDIKSGKLCGPIHQNNNADIRIGSTVTSSQMFEPSNTWLSTGANNKLLLGENRKNSPAIHHNTNAFEQKNRLPVANRTFCGQNKELFSSKRSISSPSSSPPLAHMKISFQPIDGFETLKLKLKFPDASAENGGNTFPSFQLVPEVSISCQNFGSDSDVDTFYRSSPALSDDSLSNRWSESNSENWESSESPTEKDCNIYDALRRISVSTVLDKKHEEFPFVENVLGNTGCCHSFDHRTFGPINDSLGKELKNDVLSPKGVVGPQQFVVMPAPPPPPPVQWEKSEESANGSHYEFGHSHLANTVSQRKPAPFSEDPTDTMHMRKNKAVASDGDDDGNWSET</sequence>
<dbReference type="EMBL" id="CACSLK010003174">
    <property type="protein sequence ID" value="CAA0808795.1"/>
    <property type="molecule type" value="Genomic_DNA"/>
</dbReference>
<dbReference type="GO" id="GO:0034237">
    <property type="term" value="F:protein kinase A regulatory subunit binding"/>
    <property type="evidence" value="ECO:0007669"/>
    <property type="project" value="TreeGrafter"/>
</dbReference>
<comment type="subcellular location">
    <subcellularLocation>
        <location evidence="2">Cytoplasm</location>
        <location evidence="2">Cytoskeleton</location>
    </subcellularLocation>
</comment>
<organism evidence="4 5">
    <name type="scientific">Striga hermonthica</name>
    <name type="common">Purple witchweed</name>
    <name type="synonym">Buchnera hermonthica</name>
    <dbReference type="NCBI Taxonomy" id="68872"/>
    <lineage>
        <taxon>Eukaryota</taxon>
        <taxon>Viridiplantae</taxon>
        <taxon>Streptophyta</taxon>
        <taxon>Embryophyta</taxon>
        <taxon>Tracheophyta</taxon>
        <taxon>Spermatophyta</taxon>
        <taxon>Magnoliopsida</taxon>
        <taxon>eudicotyledons</taxon>
        <taxon>Gunneridae</taxon>
        <taxon>Pentapetalae</taxon>
        <taxon>asterids</taxon>
        <taxon>lamiids</taxon>
        <taxon>Lamiales</taxon>
        <taxon>Orobanchaceae</taxon>
        <taxon>Buchnereae</taxon>
        <taxon>Striga</taxon>
    </lineage>
</organism>
<feature type="region of interest" description="Disordered" evidence="3">
    <location>
        <begin position="560"/>
        <end position="585"/>
    </location>
</feature>
<dbReference type="GO" id="GO:0005856">
    <property type="term" value="C:cytoskeleton"/>
    <property type="evidence" value="ECO:0007669"/>
    <property type="project" value="UniProtKB-SubCell"/>
</dbReference>
<feature type="compositionally biased region" description="Acidic residues" evidence="3">
    <location>
        <begin position="1047"/>
        <end position="1057"/>
    </location>
</feature>
<dbReference type="PANTHER" id="PTHR12902">
    <property type="entry name" value="WASP-1"/>
    <property type="match status" value="1"/>
</dbReference>
<feature type="region of interest" description="Disordered" evidence="3">
    <location>
        <begin position="686"/>
        <end position="708"/>
    </location>
</feature>
<name>A0A9N7R3E0_STRHE</name>
<accession>A0A9N7R3E0</accession>
<reference evidence="4" key="1">
    <citation type="submission" date="2019-12" db="EMBL/GenBank/DDBJ databases">
        <authorList>
            <person name="Scholes J."/>
        </authorList>
    </citation>
    <scope>NUCLEOTIDE SEQUENCE</scope>
</reference>
<evidence type="ECO:0000256" key="2">
    <source>
        <dbReference type="RuleBase" id="RU367034"/>
    </source>
</evidence>
<dbReference type="GO" id="GO:0003779">
    <property type="term" value="F:actin binding"/>
    <property type="evidence" value="ECO:0007669"/>
    <property type="project" value="UniProtKB-UniRule"/>
</dbReference>
<keyword evidence="2" id="KW-0963">Cytoplasm</keyword>
<feature type="compositionally biased region" description="Polar residues" evidence="3">
    <location>
        <begin position="687"/>
        <end position="708"/>
    </location>
</feature>
<feature type="compositionally biased region" description="Basic and acidic residues" evidence="3">
    <location>
        <begin position="328"/>
        <end position="351"/>
    </location>
</feature>
<keyword evidence="2" id="KW-0206">Cytoskeleton</keyword>
<feature type="compositionally biased region" description="Polar residues" evidence="3">
    <location>
        <begin position="222"/>
        <end position="254"/>
    </location>
</feature>
<dbReference type="AlphaFoldDB" id="A0A9N7R3E0"/>
<feature type="region of interest" description="Disordered" evidence="3">
    <location>
        <begin position="222"/>
        <end position="284"/>
    </location>
</feature>
<feature type="region of interest" description="Disordered" evidence="3">
    <location>
        <begin position="319"/>
        <end position="365"/>
    </location>
</feature>
<dbReference type="GO" id="GO:2000601">
    <property type="term" value="P:positive regulation of Arp2/3 complex-mediated actin nucleation"/>
    <property type="evidence" value="ECO:0007669"/>
    <property type="project" value="TreeGrafter"/>
</dbReference>
<dbReference type="Proteomes" id="UP001153555">
    <property type="component" value="Unassembled WGS sequence"/>
</dbReference>
<dbReference type="Gene3D" id="6.10.280.150">
    <property type="match status" value="1"/>
</dbReference>
<dbReference type="GO" id="GO:0030036">
    <property type="term" value="P:actin cytoskeleton organization"/>
    <property type="evidence" value="ECO:0007669"/>
    <property type="project" value="UniProtKB-UniRule"/>
</dbReference>
<evidence type="ECO:0000313" key="5">
    <source>
        <dbReference type="Proteomes" id="UP001153555"/>
    </source>
</evidence>
<dbReference type="Gene3D" id="1.20.5.340">
    <property type="match status" value="1"/>
</dbReference>
<dbReference type="OrthoDB" id="753427at2759"/>
<comment type="similarity">
    <text evidence="1 2">Belongs to the SCAR/WAVE family.</text>
</comment>
<feature type="region of interest" description="Disordered" evidence="3">
    <location>
        <begin position="885"/>
        <end position="910"/>
    </location>
</feature>
<evidence type="ECO:0000256" key="1">
    <source>
        <dbReference type="ARBA" id="ARBA00006993"/>
    </source>
</evidence>
<feature type="region of interest" description="Disordered" evidence="3">
    <location>
        <begin position="993"/>
        <end position="1057"/>
    </location>
</feature>
<comment type="caution">
    <text evidence="4">The sequence shown here is derived from an EMBL/GenBank/DDBJ whole genome shotgun (WGS) entry which is preliminary data.</text>
</comment>
<protein>
    <recommendedName>
        <fullName evidence="2">Protein SCAR</fullName>
    </recommendedName>
    <alternativeName>
        <fullName evidence="2">Protein WAVE</fullName>
    </alternativeName>
</protein>
<dbReference type="InterPro" id="IPR028288">
    <property type="entry name" value="SCAR/WAVE_fam"/>
</dbReference>
<dbReference type="PANTHER" id="PTHR12902:SF33">
    <property type="entry name" value="PROTEIN SCAR3"/>
    <property type="match status" value="1"/>
</dbReference>
<proteinExistence type="inferred from homology"/>
<feature type="region of interest" description="Disordered" evidence="3">
    <location>
        <begin position="518"/>
        <end position="541"/>
    </location>
</feature>
<evidence type="ECO:0000256" key="3">
    <source>
        <dbReference type="SAM" id="MobiDB-lite"/>
    </source>
</evidence>
<gene>
    <name evidence="4" type="ORF">SHERM_11021</name>
</gene>
<keyword evidence="2" id="KW-0009">Actin-binding</keyword>
<dbReference type="GO" id="GO:0071933">
    <property type="term" value="F:Arp2/3 complex binding"/>
    <property type="evidence" value="ECO:0007669"/>
    <property type="project" value="TreeGrafter"/>
</dbReference>
<evidence type="ECO:0000313" key="4">
    <source>
        <dbReference type="EMBL" id="CAA0808795.1"/>
    </source>
</evidence>
<comment type="function">
    <text evidence="2">Involved in regulation of actin and microtubule organization. Part of a WAVE complex that activates the Arp2/3 complex.</text>
</comment>
<feature type="compositionally biased region" description="Low complexity" evidence="3">
    <location>
        <begin position="889"/>
        <end position="907"/>
    </location>
</feature>